<evidence type="ECO:0000256" key="10">
    <source>
        <dbReference type="ARBA" id="ARBA00023136"/>
    </source>
</evidence>
<feature type="transmembrane region" description="Helical" evidence="14">
    <location>
        <begin position="65"/>
        <end position="86"/>
    </location>
</feature>
<dbReference type="EMBL" id="AUZY01011541">
    <property type="protein sequence ID" value="EQD34299.1"/>
    <property type="molecule type" value="Genomic_DNA"/>
</dbReference>
<accession>T0ZZN2</accession>
<dbReference type="GO" id="GO:0005886">
    <property type="term" value="C:plasma membrane"/>
    <property type="evidence" value="ECO:0007669"/>
    <property type="project" value="UniProtKB-SubCell"/>
</dbReference>
<keyword evidence="8 14" id="KW-1133">Transmembrane helix</keyword>
<evidence type="ECO:0000256" key="5">
    <source>
        <dbReference type="ARBA" id="ARBA00022519"/>
    </source>
</evidence>
<dbReference type="GO" id="GO:0006457">
    <property type="term" value="P:protein folding"/>
    <property type="evidence" value="ECO:0007669"/>
    <property type="project" value="InterPro"/>
</dbReference>
<sequence>MFRRFLNLLGFLACAVLLGYAYYLQYVQGLVPCPLCILQRIFMALLGLVFLLATIHDVRRWGSRFYGMSMILVGLLGAAVALRQIWLQYFTSQPPTSCAAGFGWMFRHLPPIEALRLTLSGSGSCAAIPWTFLGLSMPVWVFIAFVLLASIGSWVNFKAARNPA</sequence>
<evidence type="ECO:0000256" key="13">
    <source>
        <dbReference type="ARBA" id="ARBA00023284"/>
    </source>
</evidence>
<protein>
    <submittedName>
        <fullName evidence="15">Disulfide bond formation protein dsbB</fullName>
    </submittedName>
</protein>
<dbReference type="InterPro" id="IPR003752">
    <property type="entry name" value="DiS_bond_form_DsbB/BdbC"/>
</dbReference>
<dbReference type="AlphaFoldDB" id="T0ZZN2"/>
<organism evidence="15">
    <name type="scientific">mine drainage metagenome</name>
    <dbReference type="NCBI Taxonomy" id="410659"/>
    <lineage>
        <taxon>unclassified sequences</taxon>
        <taxon>metagenomes</taxon>
        <taxon>ecological metagenomes</taxon>
    </lineage>
</organism>
<proteinExistence type="inferred from homology"/>
<comment type="subcellular location">
    <subcellularLocation>
        <location evidence="1">Cell inner membrane</location>
        <topology evidence="1">Multi-pass membrane protein</topology>
    </subcellularLocation>
</comment>
<evidence type="ECO:0000256" key="6">
    <source>
        <dbReference type="ARBA" id="ARBA00022692"/>
    </source>
</evidence>
<evidence type="ECO:0000256" key="11">
    <source>
        <dbReference type="ARBA" id="ARBA00023157"/>
    </source>
</evidence>
<keyword evidence="12" id="KW-0143">Chaperone</keyword>
<keyword evidence="7" id="KW-0249">Electron transport</keyword>
<evidence type="ECO:0000256" key="1">
    <source>
        <dbReference type="ARBA" id="ARBA00004429"/>
    </source>
</evidence>
<reference evidence="15" key="1">
    <citation type="submission" date="2013-08" db="EMBL/GenBank/DDBJ databases">
        <authorList>
            <person name="Mendez C."/>
            <person name="Richter M."/>
            <person name="Ferrer M."/>
            <person name="Sanchez J."/>
        </authorList>
    </citation>
    <scope>NUCLEOTIDE SEQUENCE</scope>
</reference>
<dbReference type="SUPFAM" id="SSF158442">
    <property type="entry name" value="DsbB-like"/>
    <property type="match status" value="1"/>
</dbReference>
<evidence type="ECO:0000256" key="8">
    <source>
        <dbReference type="ARBA" id="ARBA00022989"/>
    </source>
</evidence>
<keyword evidence="10 14" id="KW-0472">Membrane</keyword>
<gene>
    <name evidence="15" type="ORF">B1B_17294</name>
</gene>
<name>T0ZZN2_9ZZZZ</name>
<dbReference type="InterPro" id="IPR022920">
    <property type="entry name" value="Disulphide_bond_form_DsbB"/>
</dbReference>
<dbReference type="HAMAP" id="MF_00286">
    <property type="entry name" value="DsbB"/>
    <property type="match status" value="1"/>
</dbReference>
<feature type="transmembrane region" description="Helical" evidence="14">
    <location>
        <begin position="29"/>
        <end position="53"/>
    </location>
</feature>
<evidence type="ECO:0000256" key="12">
    <source>
        <dbReference type="ARBA" id="ARBA00023186"/>
    </source>
</evidence>
<feature type="transmembrane region" description="Helical" evidence="14">
    <location>
        <begin position="5"/>
        <end position="23"/>
    </location>
</feature>
<evidence type="ECO:0000256" key="4">
    <source>
        <dbReference type="ARBA" id="ARBA00022475"/>
    </source>
</evidence>
<keyword evidence="9" id="KW-0560">Oxidoreductase</keyword>
<keyword evidence="3" id="KW-0813">Transport</keyword>
<evidence type="ECO:0000313" key="15">
    <source>
        <dbReference type="EMBL" id="EQD34299.1"/>
    </source>
</evidence>
<reference evidence="15" key="2">
    <citation type="journal article" date="2014" name="ISME J.">
        <title>Microbial stratification in low pH oxic and suboxic macroscopic growths along an acid mine drainage.</title>
        <authorList>
            <person name="Mendez-Garcia C."/>
            <person name="Mesa V."/>
            <person name="Sprenger R.R."/>
            <person name="Richter M."/>
            <person name="Diez M.S."/>
            <person name="Solano J."/>
            <person name="Bargiela R."/>
            <person name="Golyshina O.V."/>
            <person name="Manteca A."/>
            <person name="Ramos J.L."/>
            <person name="Gallego J.R."/>
            <person name="Llorente I."/>
            <person name="Martins Dos Santos V.A."/>
            <person name="Jensen O.N."/>
            <person name="Pelaez A.I."/>
            <person name="Sanchez J."/>
            <person name="Ferrer M."/>
        </authorList>
    </citation>
    <scope>NUCLEOTIDE SEQUENCE</scope>
</reference>
<keyword evidence="11" id="KW-1015">Disulfide bond</keyword>
<evidence type="ECO:0000256" key="9">
    <source>
        <dbReference type="ARBA" id="ARBA00023002"/>
    </source>
</evidence>
<comment type="similarity">
    <text evidence="2">Belongs to the DsbB family.</text>
</comment>
<dbReference type="Pfam" id="PF02600">
    <property type="entry name" value="DsbB"/>
    <property type="match status" value="1"/>
</dbReference>
<dbReference type="GO" id="GO:0015035">
    <property type="term" value="F:protein-disulfide reductase activity"/>
    <property type="evidence" value="ECO:0007669"/>
    <property type="project" value="InterPro"/>
</dbReference>
<keyword evidence="5" id="KW-0997">Cell inner membrane</keyword>
<dbReference type="PANTHER" id="PTHR36570">
    <property type="entry name" value="DISULFIDE BOND FORMATION PROTEIN B"/>
    <property type="match status" value="1"/>
</dbReference>
<dbReference type="InterPro" id="IPR050183">
    <property type="entry name" value="DsbB"/>
</dbReference>
<evidence type="ECO:0000256" key="14">
    <source>
        <dbReference type="SAM" id="Phobius"/>
    </source>
</evidence>
<evidence type="ECO:0000256" key="7">
    <source>
        <dbReference type="ARBA" id="ARBA00022982"/>
    </source>
</evidence>
<comment type="caution">
    <text evidence="15">The sequence shown here is derived from an EMBL/GenBank/DDBJ whole genome shotgun (WGS) entry which is preliminary data.</text>
</comment>
<evidence type="ECO:0000256" key="2">
    <source>
        <dbReference type="ARBA" id="ARBA00008823"/>
    </source>
</evidence>
<dbReference type="PANTHER" id="PTHR36570:SF3">
    <property type="entry name" value="DISULFIDE BOND FORMATION PROTEIN B"/>
    <property type="match status" value="1"/>
</dbReference>
<dbReference type="Gene3D" id="1.20.1550.10">
    <property type="entry name" value="DsbB-like"/>
    <property type="match status" value="1"/>
</dbReference>
<dbReference type="InterPro" id="IPR023380">
    <property type="entry name" value="DsbB-like_sf"/>
</dbReference>
<keyword evidence="6 14" id="KW-0812">Transmembrane</keyword>
<evidence type="ECO:0000256" key="3">
    <source>
        <dbReference type="ARBA" id="ARBA00022448"/>
    </source>
</evidence>
<keyword evidence="13" id="KW-0676">Redox-active center</keyword>
<keyword evidence="4" id="KW-1003">Cell membrane</keyword>